<dbReference type="EMBL" id="JAUYVI010000002">
    <property type="protein sequence ID" value="MDQ7247222.1"/>
    <property type="molecule type" value="Genomic_DNA"/>
</dbReference>
<dbReference type="Proteomes" id="UP001230156">
    <property type="component" value="Unassembled WGS sequence"/>
</dbReference>
<organism evidence="1 2">
    <name type="scientific">Dongia sedimenti</name>
    <dbReference type="NCBI Taxonomy" id="3064282"/>
    <lineage>
        <taxon>Bacteria</taxon>
        <taxon>Pseudomonadati</taxon>
        <taxon>Pseudomonadota</taxon>
        <taxon>Alphaproteobacteria</taxon>
        <taxon>Rhodospirillales</taxon>
        <taxon>Dongiaceae</taxon>
        <taxon>Dongia</taxon>
    </lineage>
</organism>
<dbReference type="Pfam" id="PF05013">
    <property type="entry name" value="FGase"/>
    <property type="match status" value="1"/>
</dbReference>
<dbReference type="PIRSF" id="PIRSF029730">
    <property type="entry name" value="UCP029730"/>
    <property type="match status" value="1"/>
</dbReference>
<dbReference type="InterPro" id="IPR011227">
    <property type="entry name" value="UCP029730"/>
</dbReference>
<accession>A0ABU0YHN3</accession>
<dbReference type="InterPro" id="IPR007709">
    <property type="entry name" value="N-FG_amidohydro"/>
</dbReference>
<dbReference type="Gene3D" id="3.40.630.40">
    <property type="entry name" value="Zn-dependent exopeptidases"/>
    <property type="match status" value="1"/>
</dbReference>
<gene>
    <name evidence="1" type="ORF">Q8A70_06075</name>
</gene>
<dbReference type="SUPFAM" id="SSF53187">
    <property type="entry name" value="Zn-dependent exopeptidases"/>
    <property type="match status" value="1"/>
</dbReference>
<sequence>MKSETGGGLLLPGDPPPFEVINPEGRARLVLFSDHAGRAVPQRLGTLGLKQDELDQHIGWDIGIAKLARKLAAALDAPAVLAGYSRLVIDCNRRLDDPTSIAQESDRIPVPGNRGLSGEERKARQDAIFRPYHAAVAAVIARKRKQGPDPAILSLHSFTPRMNGFARPWHIGILWNRDPRLPVPLMARLMQEPGLVVGDNEPYSGKDEHGYSVIAHAEAQGLPHGLIEMRQDLIGDTAGVARWAETLIRVLRDVLADERVYQPRA</sequence>
<evidence type="ECO:0000313" key="1">
    <source>
        <dbReference type="EMBL" id="MDQ7247222.1"/>
    </source>
</evidence>
<evidence type="ECO:0000313" key="2">
    <source>
        <dbReference type="Proteomes" id="UP001230156"/>
    </source>
</evidence>
<keyword evidence="2" id="KW-1185">Reference proteome</keyword>
<name>A0ABU0YHN3_9PROT</name>
<protein>
    <submittedName>
        <fullName evidence="1">N-formylglutamate amidohydrolase</fullName>
    </submittedName>
</protein>
<dbReference type="RefSeq" id="WP_379954624.1">
    <property type="nucleotide sequence ID" value="NZ_JAUYVI010000002.1"/>
</dbReference>
<comment type="caution">
    <text evidence="1">The sequence shown here is derived from an EMBL/GenBank/DDBJ whole genome shotgun (WGS) entry which is preliminary data.</text>
</comment>
<reference evidence="2" key="1">
    <citation type="submission" date="2023-08" db="EMBL/GenBank/DDBJ databases">
        <title>Rhodospirillaceae gen. nov., a novel taxon isolated from the Yangtze River Yuezi River estuary sludge.</title>
        <authorList>
            <person name="Ruan L."/>
        </authorList>
    </citation>
    <scope>NUCLEOTIDE SEQUENCE [LARGE SCALE GENOMIC DNA]</scope>
    <source>
        <strain evidence="2">R-7</strain>
    </source>
</reference>
<proteinExistence type="predicted"/>